<accession>A0A7N0UKY0</accession>
<keyword evidence="3" id="KW-1185">Reference proteome</keyword>
<name>A0A7N0UKY0_KALFE</name>
<evidence type="ECO:0000313" key="2">
    <source>
        <dbReference type="EnsemblPlants" id="Kaladp0073s0001.1.v1.1.CDS.1"/>
    </source>
</evidence>
<reference evidence="2" key="1">
    <citation type="submission" date="2021-01" db="UniProtKB">
        <authorList>
            <consortium name="EnsemblPlants"/>
        </authorList>
    </citation>
    <scope>IDENTIFICATION</scope>
</reference>
<dbReference type="EnsemblPlants" id="Kaladp0073s0001.1.v1.1">
    <property type="protein sequence ID" value="Kaladp0073s0001.1.v1.1.CDS.1"/>
    <property type="gene ID" value="Kaladp0073s0001.v1.1"/>
</dbReference>
<evidence type="ECO:0000256" key="1">
    <source>
        <dbReference type="SAM" id="MobiDB-lite"/>
    </source>
</evidence>
<proteinExistence type="predicted"/>
<dbReference type="Proteomes" id="UP000594263">
    <property type="component" value="Unplaced"/>
</dbReference>
<organism evidence="2 3">
    <name type="scientific">Kalanchoe fedtschenkoi</name>
    <name type="common">Lavender scallops</name>
    <name type="synonym">South American air plant</name>
    <dbReference type="NCBI Taxonomy" id="63787"/>
    <lineage>
        <taxon>Eukaryota</taxon>
        <taxon>Viridiplantae</taxon>
        <taxon>Streptophyta</taxon>
        <taxon>Embryophyta</taxon>
        <taxon>Tracheophyta</taxon>
        <taxon>Spermatophyta</taxon>
        <taxon>Magnoliopsida</taxon>
        <taxon>eudicotyledons</taxon>
        <taxon>Gunneridae</taxon>
        <taxon>Pentapetalae</taxon>
        <taxon>Saxifragales</taxon>
        <taxon>Crassulaceae</taxon>
        <taxon>Kalanchoe</taxon>
    </lineage>
</organism>
<protein>
    <submittedName>
        <fullName evidence="2">Uncharacterized protein</fullName>
    </submittedName>
</protein>
<feature type="compositionally biased region" description="Basic and acidic residues" evidence="1">
    <location>
        <begin position="32"/>
        <end position="47"/>
    </location>
</feature>
<dbReference type="Gramene" id="Kaladp0073s0001.1.v1.1">
    <property type="protein sequence ID" value="Kaladp0073s0001.1.v1.1.CDS.1"/>
    <property type="gene ID" value="Kaladp0073s0001.v1.1"/>
</dbReference>
<dbReference type="AlphaFoldDB" id="A0A7N0UKY0"/>
<feature type="region of interest" description="Disordered" evidence="1">
    <location>
        <begin position="19"/>
        <end position="52"/>
    </location>
</feature>
<sequence length="97" mass="10908">MTTGNSVPEMKATSHIKTIKARTDAASAASVMEKHRERMREDKVMKKARDRTKTHKIFSSRLCLVPNILNKACGVCSYRSFDELLSSWLAGFLFSAL</sequence>
<evidence type="ECO:0000313" key="3">
    <source>
        <dbReference type="Proteomes" id="UP000594263"/>
    </source>
</evidence>